<feature type="binding site" evidence="11">
    <location>
        <position position="238"/>
    </location>
    <ligand>
        <name>ATP</name>
        <dbReference type="ChEBI" id="CHEBI:30616"/>
    </ligand>
</feature>
<feature type="binding site" evidence="11">
    <location>
        <position position="175"/>
    </location>
    <ligand>
        <name>L-tyrosine</name>
        <dbReference type="ChEBI" id="CHEBI:58315"/>
    </ligand>
</feature>
<dbReference type="GO" id="GO:0042803">
    <property type="term" value="F:protein homodimerization activity"/>
    <property type="evidence" value="ECO:0007669"/>
    <property type="project" value="UniProtKB-ARBA"/>
</dbReference>
<accession>A0A4D6YCJ2</accession>
<dbReference type="PROSITE" id="PS00178">
    <property type="entry name" value="AA_TRNA_LIGASE_I"/>
    <property type="match status" value="1"/>
</dbReference>
<dbReference type="EC" id="6.1.1.1" evidence="11"/>
<comment type="similarity">
    <text evidence="10 11">Belongs to the class-I aminoacyl-tRNA synthetase family. TyrS type 1 subfamily.</text>
</comment>
<dbReference type="Gene3D" id="1.10.240.10">
    <property type="entry name" value="Tyrosyl-Transfer RNA Synthetase"/>
    <property type="match status" value="1"/>
</dbReference>
<organism evidence="13 14">
    <name type="scientific">Buchnera aphidicola</name>
    <name type="common">Muscaphis stroyani</name>
    <dbReference type="NCBI Taxonomy" id="1241869"/>
    <lineage>
        <taxon>Bacteria</taxon>
        <taxon>Pseudomonadati</taxon>
        <taxon>Pseudomonadota</taxon>
        <taxon>Gammaproteobacteria</taxon>
        <taxon>Enterobacterales</taxon>
        <taxon>Erwiniaceae</taxon>
        <taxon>Buchnera</taxon>
    </lineage>
</organism>
<feature type="binding site" evidence="11">
    <location>
        <position position="37"/>
    </location>
    <ligand>
        <name>L-tyrosine</name>
        <dbReference type="ChEBI" id="CHEBI:58315"/>
    </ligand>
</feature>
<evidence type="ECO:0000256" key="1">
    <source>
        <dbReference type="ARBA" id="ARBA00004496"/>
    </source>
</evidence>
<reference evidence="13 14" key="2">
    <citation type="submission" date="2019-05" db="EMBL/GenBank/DDBJ databases">
        <title>Genome evolution of the obligate endosymbiont Buchnera aphidicola.</title>
        <authorList>
            <person name="Moran N.A."/>
        </authorList>
    </citation>
    <scope>NUCLEOTIDE SEQUENCE [LARGE SCALE GENOMIC DNA]</scope>
    <source>
        <strain evidence="13 14">Mst</strain>
    </source>
</reference>
<keyword evidence="6" id="KW-0694">RNA-binding</keyword>
<dbReference type="GO" id="GO:0004831">
    <property type="term" value="F:tyrosine-tRNA ligase activity"/>
    <property type="evidence" value="ECO:0007669"/>
    <property type="project" value="UniProtKB-UniRule"/>
</dbReference>
<dbReference type="NCBIfam" id="TIGR00234">
    <property type="entry name" value="tyrS"/>
    <property type="match status" value="1"/>
</dbReference>
<evidence type="ECO:0000256" key="6">
    <source>
        <dbReference type="ARBA" id="ARBA00022884"/>
    </source>
</evidence>
<evidence type="ECO:0000256" key="2">
    <source>
        <dbReference type="ARBA" id="ARBA00022490"/>
    </source>
</evidence>
<dbReference type="PANTHER" id="PTHR11766">
    <property type="entry name" value="TYROSYL-TRNA SYNTHETASE"/>
    <property type="match status" value="1"/>
</dbReference>
<dbReference type="FunFam" id="1.10.240.10:FF:000001">
    <property type="entry name" value="Tyrosine--tRNA ligase"/>
    <property type="match status" value="1"/>
</dbReference>
<dbReference type="InterPro" id="IPR024088">
    <property type="entry name" value="Tyr-tRNA-ligase_bac-type"/>
</dbReference>
<dbReference type="InterPro" id="IPR002307">
    <property type="entry name" value="Tyr-tRNA-ligase"/>
</dbReference>
<keyword evidence="3 11" id="KW-0436">Ligase</keyword>
<dbReference type="GO" id="GO:0003723">
    <property type="term" value="F:RNA binding"/>
    <property type="evidence" value="ECO:0007669"/>
    <property type="project" value="UniProtKB-KW"/>
</dbReference>
<dbReference type="RefSeq" id="WP_158343247.1">
    <property type="nucleotide sequence ID" value="NZ_CP034861.1"/>
</dbReference>
<dbReference type="FunFam" id="3.40.50.620:FF:000008">
    <property type="entry name" value="Tyrosine--tRNA ligase"/>
    <property type="match status" value="1"/>
</dbReference>
<dbReference type="InterPro" id="IPR001412">
    <property type="entry name" value="aa-tRNA-synth_I_CS"/>
</dbReference>
<dbReference type="InterPro" id="IPR002305">
    <property type="entry name" value="aa-tRNA-synth_Ic"/>
</dbReference>
<dbReference type="Pfam" id="PF00579">
    <property type="entry name" value="tRNA-synt_1b"/>
    <property type="match status" value="1"/>
</dbReference>
<dbReference type="PRINTS" id="PR01040">
    <property type="entry name" value="TRNASYNTHTYR"/>
</dbReference>
<sequence>MIKSNLINELQNRGLISYITHKDEIKKIIQNNSISLYCGFDPTADSLHIGHLLPLITLKRFQLSGHKPIVLIGGATGLIGDPSFKKKERLLNSNNDIDVWTQKIIIQISYFLDFHSQKNNALVLNNKDWFNKINILSFLRNIGKHFSINTMISRESVKQRIKRRDQGISFTEFSYNLLQAYDFFILNKKYKVSLQVGGSDQWGNISSGMHLIHRVSKKQVYGLTVPLLTNSNGVKFGKTESGTIWLDAKKTSPYKFYQFWMNIEDSNVYYFLKLFTFIDTNEIDIKEKKKHINDQIIKDKSLLAKNVTRFVHGEEKLLAAERITEALFLKNINHMKESDFQQLEQDGIPCVKLNQTKDLKEALVLSKLSKSRSQSNNMIVSNSISINAHKNTDQNYVFREVDKLFGRFTLLSKGKKNHCLICWIKND</sequence>
<dbReference type="InterPro" id="IPR014729">
    <property type="entry name" value="Rossmann-like_a/b/a_fold"/>
</dbReference>
<evidence type="ECO:0000259" key="12">
    <source>
        <dbReference type="Pfam" id="PF22421"/>
    </source>
</evidence>
<feature type="domain" description="Tyrosine--tRNA ligase SYY-like C-terminal" evidence="12">
    <location>
        <begin position="339"/>
        <end position="421"/>
    </location>
</feature>
<dbReference type="GO" id="GO:0005524">
    <property type="term" value="F:ATP binding"/>
    <property type="evidence" value="ECO:0007669"/>
    <property type="project" value="UniProtKB-UniRule"/>
</dbReference>
<dbReference type="GO" id="GO:0006437">
    <property type="term" value="P:tyrosyl-tRNA aminoacylation"/>
    <property type="evidence" value="ECO:0007669"/>
    <property type="project" value="UniProtKB-UniRule"/>
</dbReference>
<dbReference type="SUPFAM" id="SSF55174">
    <property type="entry name" value="Alpha-L RNA-binding motif"/>
    <property type="match status" value="1"/>
</dbReference>
<evidence type="ECO:0000256" key="7">
    <source>
        <dbReference type="ARBA" id="ARBA00022917"/>
    </source>
</evidence>
<dbReference type="GO" id="GO:0005829">
    <property type="term" value="C:cytosol"/>
    <property type="evidence" value="ECO:0007669"/>
    <property type="project" value="TreeGrafter"/>
</dbReference>
<comment type="function">
    <text evidence="11">Catalyzes the attachment of tyrosine to tRNA(Tyr) in a two-step reaction: tyrosine is first activated by ATP to form Tyr-AMP and then transferred to the acceptor end of tRNA(Tyr).</text>
</comment>
<comment type="catalytic activity">
    <reaction evidence="9 11">
        <text>tRNA(Tyr) + L-tyrosine + ATP = L-tyrosyl-tRNA(Tyr) + AMP + diphosphate + H(+)</text>
        <dbReference type="Rhea" id="RHEA:10220"/>
        <dbReference type="Rhea" id="RHEA-COMP:9706"/>
        <dbReference type="Rhea" id="RHEA-COMP:9707"/>
        <dbReference type="ChEBI" id="CHEBI:15378"/>
        <dbReference type="ChEBI" id="CHEBI:30616"/>
        <dbReference type="ChEBI" id="CHEBI:33019"/>
        <dbReference type="ChEBI" id="CHEBI:58315"/>
        <dbReference type="ChEBI" id="CHEBI:78442"/>
        <dbReference type="ChEBI" id="CHEBI:78536"/>
        <dbReference type="ChEBI" id="CHEBI:456215"/>
        <dbReference type="EC" id="6.1.1.1"/>
    </reaction>
</comment>
<comment type="subcellular location">
    <subcellularLocation>
        <location evidence="1 11">Cytoplasm</location>
    </subcellularLocation>
</comment>
<evidence type="ECO:0000313" key="14">
    <source>
        <dbReference type="Proteomes" id="UP000298673"/>
    </source>
</evidence>
<reference evidence="13 14" key="1">
    <citation type="submission" date="2018-12" db="EMBL/GenBank/DDBJ databases">
        <authorList>
            <person name="Chong R.A."/>
        </authorList>
    </citation>
    <scope>NUCLEOTIDE SEQUENCE [LARGE SCALE GENOMIC DNA]</scope>
    <source>
        <strain evidence="13 14">Mst</strain>
    </source>
</reference>
<evidence type="ECO:0000256" key="5">
    <source>
        <dbReference type="ARBA" id="ARBA00022840"/>
    </source>
</evidence>
<keyword evidence="7 11" id="KW-0648">Protein biosynthesis</keyword>
<evidence type="ECO:0000256" key="8">
    <source>
        <dbReference type="ARBA" id="ARBA00023146"/>
    </source>
</evidence>
<keyword evidence="8 11" id="KW-0030">Aminoacyl-tRNA synthetase</keyword>
<dbReference type="InterPro" id="IPR054608">
    <property type="entry name" value="SYY-like_C"/>
</dbReference>
<evidence type="ECO:0000256" key="11">
    <source>
        <dbReference type="HAMAP-Rule" id="MF_02006"/>
    </source>
</evidence>
<evidence type="ECO:0000256" key="9">
    <source>
        <dbReference type="ARBA" id="ARBA00048248"/>
    </source>
</evidence>
<comment type="subunit">
    <text evidence="11">Homodimer.</text>
</comment>
<protein>
    <recommendedName>
        <fullName evidence="11">Tyrosine--tRNA ligase</fullName>
        <ecNumber evidence="11">6.1.1.1</ecNumber>
    </recommendedName>
    <alternativeName>
        <fullName evidence="11">Tyrosyl-tRNA synthetase</fullName>
        <shortName evidence="11">TyrRS</shortName>
    </alternativeName>
</protein>
<name>A0A4D6YCJ2_9GAMM</name>
<dbReference type="Gene3D" id="3.40.50.620">
    <property type="entry name" value="HUPs"/>
    <property type="match status" value="1"/>
</dbReference>
<feature type="binding site" evidence="11">
    <location>
        <position position="179"/>
    </location>
    <ligand>
        <name>L-tyrosine</name>
        <dbReference type="ChEBI" id="CHEBI:58315"/>
    </ligand>
</feature>
<evidence type="ECO:0000313" key="13">
    <source>
        <dbReference type="EMBL" id="QCI24221.1"/>
    </source>
</evidence>
<proteinExistence type="inferred from homology"/>
<dbReference type="PANTHER" id="PTHR11766:SF0">
    <property type="entry name" value="TYROSINE--TRNA LIGASE, MITOCHONDRIAL"/>
    <property type="match status" value="1"/>
</dbReference>
<dbReference type="CDD" id="cd00805">
    <property type="entry name" value="TyrRS_core"/>
    <property type="match status" value="1"/>
</dbReference>
<feature type="short sequence motif" description="'HIGH' region" evidence="11">
    <location>
        <begin position="42"/>
        <end position="51"/>
    </location>
</feature>
<keyword evidence="4 11" id="KW-0547">Nucleotide-binding</keyword>
<keyword evidence="5 11" id="KW-0067">ATP-binding</keyword>
<dbReference type="Pfam" id="PF22421">
    <property type="entry name" value="SYY_C-terminal"/>
    <property type="match status" value="1"/>
</dbReference>
<dbReference type="SUPFAM" id="SSF52374">
    <property type="entry name" value="Nucleotidylyl transferase"/>
    <property type="match status" value="1"/>
</dbReference>
<dbReference type="Gene3D" id="3.10.290.10">
    <property type="entry name" value="RNA-binding S4 domain"/>
    <property type="match status" value="1"/>
</dbReference>
<evidence type="ECO:0000256" key="10">
    <source>
        <dbReference type="ARBA" id="ARBA00060965"/>
    </source>
</evidence>
<feature type="short sequence motif" description="'KMSKS' region" evidence="11">
    <location>
        <begin position="235"/>
        <end position="239"/>
    </location>
</feature>
<dbReference type="OrthoDB" id="9804243at2"/>
<evidence type="ECO:0000256" key="4">
    <source>
        <dbReference type="ARBA" id="ARBA00022741"/>
    </source>
</evidence>
<dbReference type="InterPro" id="IPR036986">
    <property type="entry name" value="S4_RNA-bd_sf"/>
</dbReference>
<evidence type="ECO:0000256" key="3">
    <source>
        <dbReference type="ARBA" id="ARBA00022598"/>
    </source>
</evidence>
<dbReference type="HAMAP" id="MF_02006">
    <property type="entry name" value="Tyr_tRNA_synth_type1"/>
    <property type="match status" value="1"/>
</dbReference>
<dbReference type="InterPro" id="IPR024107">
    <property type="entry name" value="Tyr-tRNA-ligase_bac_1"/>
</dbReference>
<keyword evidence="2 11" id="KW-0963">Cytoplasm</keyword>
<dbReference type="Proteomes" id="UP000298673">
    <property type="component" value="Chromosome"/>
</dbReference>
<gene>
    <name evidence="11" type="primary">tyrS</name>
    <name evidence="13" type="ORF">D9V75_00565</name>
</gene>
<dbReference type="EMBL" id="CP034861">
    <property type="protein sequence ID" value="QCI24221.1"/>
    <property type="molecule type" value="Genomic_DNA"/>
</dbReference>
<dbReference type="AlphaFoldDB" id="A0A4D6YCJ2"/>